<reference evidence="2 3" key="1">
    <citation type="journal article" date="2011" name="Science">
        <title>The ecoresponsive genome of Daphnia pulex.</title>
        <authorList>
            <person name="Colbourne J.K."/>
            <person name="Pfrender M.E."/>
            <person name="Gilbert D."/>
            <person name="Thomas W.K."/>
            <person name="Tucker A."/>
            <person name="Oakley T.H."/>
            <person name="Tokishita S."/>
            <person name="Aerts A."/>
            <person name="Arnold G.J."/>
            <person name="Basu M.K."/>
            <person name="Bauer D.J."/>
            <person name="Caceres C.E."/>
            <person name="Carmel L."/>
            <person name="Casola C."/>
            <person name="Choi J.H."/>
            <person name="Detter J.C."/>
            <person name="Dong Q."/>
            <person name="Dusheyko S."/>
            <person name="Eads B.D."/>
            <person name="Frohlich T."/>
            <person name="Geiler-Samerotte K.A."/>
            <person name="Gerlach D."/>
            <person name="Hatcher P."/>
            <person name="Jogdeo S."/>
            <person name="Krijgsveld J."/>
            <person name="Kriventseva E.V."/>
            <person name="Kultz D."/>
            <person name="Laforsch C."/>
            <person name="Lindquist E."/>
            <person name="Lopez J."/>
            <person name="Manak J.R."/>
            <person name="Muller J."/>
            <person name="Pangilinan J."/>
            <person name="Patwardhan R.P."/>
            <person name="Pitluck S."/>
            <person name="Pritham E.J."/>
            <person name="Rechtsteiner A."/>
            <person name="Rho M."/>
            <person name="Rogozin I.B."/>
            <person name="Sakarya O."/>
            <person name="Salamov A."/>
            <person name="Schaack S."/>
            <person name="Shapiro H."/>
            <person name="Shiga Y."/>
            <person name="Skalitzky C."/>
            <person name="Smith Z."/>
            <person name="Souvorov A."/>
            <person name="Sung W."/>
            <person name="Tang Z."/>
            <person name="Tsuchiya D."/>
            <person name="Tu H."/>
            <person name="Vos H."/>
            <person name="Wang M."/>
            <person name="Wolf Y.I."/>
            <person name="Yamagata H."/>
            <person name="Yamada T."/>
            <person name="Ye Y."/>
            <person name="Shaw J.R."/>
            <person name="Andrews J."/>
            <person name="Crease T.J."/>
            <person name="Tang H."/>
            <person name="Lucas S.M."/>
            <person name="Robertson H.M."/>
            <person name="Bork P."/>
            <person name="Koonin E.V."/>
            <person name="Zdobnov E.M."/>
            <person name="Grigoriev I.V."/>
            <person name="Lynch M."/>
            <person name="Boore J.L."/>
        </authorList>
    </citation>
    <scope>NUCLEOTIDE SEQUENCE [LARGE SCALE GENOMIC DNA]</scope>
</reference>
<organism evidence="2 3">
    <name type="scientific">Daphnia pulex</name>
    <name type="common">Water flea</name>
    <dbReference type="NCBI Taxonomy" id="6669"/>
    <lineage>
        <taxon>Eukaryota</taxon>
        <taxon>Metazoa</taxon>
        <taxon>Ecdysozoa</taxon>
        <taxon>Arthropoda</taxon>
        <taxon>Crustacea</taxon>
        <taxon>Branchiopoda</taxon>
        <taxon>Diplostraca</taxon>
        <taxon>Cladocera</taxon>
        <taxon>Anomopoda</taxon>
        <taxon>Daphniidae</taxon>
        <taxon>Daphnia</taxon>
    </lineage>
</organism>
<name>E9H2Y0_DAPPU</name>
<dbReference type="Proteomes" id="UP000000305">
    <property type="component" value="Unassembled WGS sequence"/>
</dbReference>
<dbReference type="AlphaFoldDB" id="E9H2Y0"/>
<dbReference type="EMBL" id="GL732587">
    <property type="protein sequence ID" value="EFX73865.1"/>
    <property type="molecule type" value="Genomic_DNA"/>
</dbReference>
<evidence type="ECO:0000313" key="2">
    <source>
        <dbReference type="EMBL" id="EFX73865.1"/>
    </source>
</evidence>
<protein>
    <submittedName>
        <fullName evidence="2">Uncharacterized protein</fullName>
    </submittedName>
</protein>
<dbReference type="InParanoid" id="E9H2Y0"/>
<keyword evidence="3" id="KW-1185">Reference proteome</keyword>
<proteinExistence type="predicted"/>
<evidence type="ECO:0000313" key="3">
    <source>
        <dbReference type="Proteomes" id="UP000000305"/>
    </source>
</evidence>
<feature type="compositionally biased region" description="Low complexity" evidence="1">
    <location>
        <begin position="67"/>
        <end position="76"/>
    </location>
</feature>
<dbReference type="HOGENOM" id="CLU_2123533_0_0_1"/>
<dbReference type="KEGG" id="dpx:DAPPUDRAFT_109400"/>
<feature type="region of interest" description="Disordered" evidence="1">
    <location>
        <begin position="64"/>
        <end position="90"/>
    </location>
</feature>
<gene>
    <name evidence="2" type="ORF">DAPPUDRAFT_109400</name>
</gene>
<evidence type="ECO:0000256" key="1">
    <source>
        <dbReference type="SAM" id="MobiDB-lite"/>
    </source>
</evidence>
<accession>E9H2Y0</accession>
<sequence>MELITAKTTPKEAFSFHAEFSRFSMAFFSNNFRQLKLLNGLEYIHLYPVAVIDTKKKLTLDDAAGCSSSNSSALNSTKRSRFEEDEDVVEDDLEDRDSRITFHNYPLLIDIYED</sequence>